<feature type="domain" description="ABC transmembrane type-1" evidence="12">
    <location>
        <begin position="1068"/>
        <end position="1362"/>
    </location>
</feature>
<organism evidence="13 14">
    <name type="scientific">Rhizoctonia solani</name>
    <dbReference type="NCBI Taxonomy" id="456999"/>
    <lineage>
        <taxon>Eukaryota</taxon>
        <taxon>Fungi</taxon>
        <taxon>Dikarya</taxon>
        <taxon>Basidiomycota</taxon>
        <taxon>Agaricomycotina</taxon>
        <taxon>Agaricomycetes</taxon>
        <taxon>Cantharellales</taxon>
        <taxon>Ceratobasidiaceae</taxon>
        <taxon>Rhizoctonia</taxon>
    </lineage>
</organism>
<evidence type="ECO:0000256" key="9">
    <source>
        <dbReference type="SAM" id="MobiDB-lite"/>
    </source>
</evidence>
<dbReference type="Gene3D" id="3.40.50.300">
    <property type="entry name" value="P-loop containing nucleotide triphosphate hydrolases"/>
    <property type="match status" value="2"/>
</dbReference>
<keyword evidence="5" id="KW-0547">Nucleotide-binding</keyword>
<dbReference type="PANTHER" id="PTHR24223">
    <property type="entry name" value="ATP-BINDING CASSETTE SUB-FAMILY C"/>
    <property type="match status" value="1"/>
</dbReference>
<dbReference type="InterPro" id="IPR050173">
    <property type="entry name" value="ABC_transporter_C-like"/>
</dbReference>
<evidence type="ECO:0000256" key="5">
    <source>
        <dbReference type="ARBA" id="ARBA00022741"/>
    </source>
</evidence>
<evidence type="ECO:0000256" key="2">
    <source>
        <dbReference type="ARBA" id="ARBA00022448"/>
    </source>
</evidence>
<dbReference type="GO" id="GO:0140359">
    <property type="term" value="F:ABC-type transporter activity"/>
    <property type="evidence" value="ECO:0007669"/>
    <property type="project" value="InterPro"/>
</dbReference>
<evidence type="ECO:0000256" key="7">
    <source>
        <dbReference type="ARBA" id="ARBA00022989"/>
    </source>
</evidence>
<feature type="transmembrane region" description="Helical" evidence="10">
    <location>
        <begin position="535"/>
        <end position="552"/>
    </location>
</feature>
<dbReference type="Pfam" id="PF00005">
    <property type="entry name" value="ABC_tran"/>
    <property type="match status" value="3"/>
</dbReference>
<feature type="domain" description="ABC transporter" evidence="11">
    <location>
        <begin position="1403"/>
        <end position="1707"/>
    </location>
</feature>
<evidence type="ECO:0000313" key="13">
    <source>
        <dbReference type="EMBL" id="CAE6491401.1"/>
    </source>
</evidence>
<evidence type="ECO:0008006" key="15">
    <source>
        <dbReference type="Google" id="ProtNLM"/>
    </source>
</evidence>
<dbReference type="FunFam" id="1.20.1560.10:FF:000013">
    <property type="entry name" value="ABC transporter C family member 2"/>
    <property type="match status" value="1"/>
</dbReference>
<gene>
    <name evidence="13" type="ORF">RDB_LOCUS101662</name>
</gene>
<dbReference type="GO" id="GO:0016887">
    <property type="term" value="F:ATP hydrolysis activity"/>
    <property type="evidence" value="ECO:0007669"/>
    <property type="project" value="InterPro"/>
</dbReference>
<proteinExistence type="predicted"/>
<feature type="domain" description="ABC transporter" evidence="11">
    <location>
        <begin position="771"/>
        <end position="1007"/>
    </location>
</feature>
<evidence type="ECO:0000256" key="10">
    <source>
        <dbReference type="SAM" id="Phobius"/>
    </source>
</evidence>
<sequence>MGRPLSATMLPESPPDIEACLGSATCIIGSSLTAIVPALVLVTAALHLLGVETPKIRIFTPFITDDDVAAVEAEEAAANIKPKTTPAPDSDIPTERSSLLPNNGAPTARSDAWRQVTLTILALLETAGWTVVVTYRAKLNAGLLALVTAIAALVSWVYAALRPSIRPSRTPYYDLFTIYFSHFLAACVALYEASSVATGDIGFSKNQLGHVLNSLLTLVGLVVIVNMPLSIAAKPEVDEDGLLPALEDHCTLWQWMTFTWVSPIISLGVSRPLEEKDLWQLSRSMRTRVLMRKFLQVQRSSLLRRILVANAMDLFLDGSLTVISTLMNFSAPFFLNLTLLAMDADPPVSTNSASFSTASITDNLHFYAAVSLDSLFLPTLMRTSGSSGQFSANATGASRKLQRSDAYFFAIAAFVCQIVKSQSDLQHLYFSRRASVRVKGELVASVYEKALKRKDVTGAVQKNQEKDTKGKGKEARPDAPQDASSADVGKIVSLIGADSERVARFVSMGPFIYDAPLSIIIACTMLYSLMGWTAFAGYLAMLVALPINTIIVRRTSSFQRSVSTMRDRRMRAMNEAIQSIKFIKFSAWESRWVNRVLDARSEELKWLRKLKVSFFFLGMMWDIVPILVSAISFSCFTLVAKKELTVAIAFPCITVFGMLSQSLTALPMIANWFVMCTVALKRIEKYLAEEEVPEYVSSLRREPRPPHEPVDTRIGCTGATFRWPGAPTNDTDKKKDKSGFFTKIGSAWGALTGFIGRVFVLLRLRKEPKEIPKDDLPEDEPEKPFELKDISIVFPEGVISLVSGPTGSGKSSLLAALLGEMDCVEGQVYLPKEPTRLNEKTGLPTTISYCAQQPWLEHKSIKDNILFGSPYDKERYEATLSCCALLPDLAVLEDGDETEIGEKGVSLSGGQKARVALARAVYARTQAVLLDDVLSAVDAHTAELIVKRCFLGPLMKHRTVVLVTHHVDLVLPAVSWVVKLFEGQIESQGTVGQLRESGALSSIRAGQKEIELTEEVVTTEDSEDQTSGSKDPNKVARKLVEDEKKSSGSVKLDVYKTYLSAASYSLFFLLILFLLSDELSKLLQKFWIKYWSESYTTRDTPVHITSGWFEWNFPSASHNVVPYLLVYIGIQAWISFVNIISQVPNIMSTLRASRQLYEKMLRSVMRSPSRFFDKTPSGRILNRFSKDVDTIDGGLQDFMMQVISQMIALSVAVGTIVYAVPFFILPAVVIAYIHLWFARGYVNASRDLRRIESNTRSPIVSSFGELVVGIVTVRAFGSEKSFLNNLYKRLDRTQAATHYYWMCNRWLLFRFDSLGALSVLIATAGSLVGGASAGLAGIVIVQAQAYVRGLYWGLRFWTELEQSLNSVERVQEYLDLPSEPPAIIESNRPPAAWPSATKGTLVIEDLELKYSPELEPVLKGVSFETKPAERIGIVGRTGSGKSTLALALFRFVDPAAGKIILDGIDITTIGLDDLRSRLTLIPQDAVLFNGTIRDNLDPFNEYTDAECIEALQRVHLRTTDSPGRSLATSRAASIKDGITTPMLTGVVQPEDATHDVAQKAVTVPEEPSTDDSETLVPTAASVAPSTPGGTGSGRTIFTLETKVSEGGNNFSQGQRQLLSMARALLRKSSVIIMDESTASVDFETDAKIQTTIREEFNQSILLTIAHRLRTIIDNDRILVLNAGRVVEFDTPANLLKKSDGIFHEMCKKSGDYDELLQMAEAKARAQDS</sequence>
<evidence type="ECO:0000256" key="6">
    <source>
        <dbReference type="ARBA" id="ARBA00022840"/>
    </source>
</evidence>
<dbReference type="Pfam" id="PF00664">
    <property type="entry name" value="ABC_membrane"/>
    <property type="match status" value="2"/>
</dbReference>
<evidence type="ECO:0000256" key="4">
    <source>
        <dbReference type="ARBA" id="ARBA00022737"/>
    </source>
</evidence>
<feature type="transmembrane region" description="Helical" evidence="10">
    <location>
        <begin position="614"/>
        <end position="640"/>
    </location>
</feature>
<keyword evidence="6" id="KW-0067">ATP-binding</keyword>
<feature type="transmembrane region" description="Helical" evidence="10">
    <location>
        <begin position="211"/>
        <end position="229"/>
    </location>
</feature>
<feature type="transmembrane region" description="Helical" evidence="10">
    <location>
        <begin position="1054"/>
        <end position="1075"/>
    </location>
</feature>
<comment type="subcellular location">
    <subcellularLocation>
        <location evidence="1">Membrane</location>
        <topology evidence="1">Multi-pass membrane protein</topology>
    </subcellularLocation>
</comment>
<feature type="region of interest" description="Disordered" evidence="9">
    <location>
        <begin position="458"/>
        <end position="485"/>
    </location>
</feature>
<evidence type="ECO:0000256" key="1">
    <source>
        <dbReference type="ARBA" id="ARBA00004141"/>
    </source>
</evidence>
<feature type="transmembrane region" description="Helical" evidence="10">
    <location>
        <begin position="20"/>
        <end position="49"/>
    </location>
</feature>
<name>A0A8H3CQX9_9AGAM</name>
<dbReference type="GO" id="GO:0016020">
    <property type="term" value="C:membrane"/>
    <property type="evidence" value="ECO:0007669"/>
    <property type="project" value="UniProtKB-SubCell"/>
</dbReference>
<feature type="compositionally biased region" description="Polar residues" evidence="9">
    <location>
        <begin position="95"/>
        <end position="105"/>
    </location>
</feature>
<dbReference type="PROSITE" id="PS00211">
    <property type="entry name" value="ABC_TRANSPORTER_1"/>
    <property type="match status" value="2"/>
</dbReference>
<dbReference type="SUPFAM" id="SSF52540">
    <property type="entry name" value="P-loop containing nucleoside triphosphate hydrolases"/>
    <property type="match status" value="2"/>
</dbReference>
<dbReference type="CDD" id="cd03250">
    <property type="entry name" value="ABCC_MRP_domain1"/>
    <property type="match status" value="1"/>
</dbReference>
<evidence type="ECO:0000256" key="3">
    <source>
        <dbReference type="ARBA" id="ARBA00022692"/>
    </source>
</evidence>
<dbReference type="PROSITE" id="PS50893">
    <property type="entry name" value="ABC_TRANSPORTER_2"/>
    <property type="match status" value="2"/>
</dbReference>
<accession>A0A8H3CQX9</accession>
<feature type="transmembrane region" description="Helical" evidence="10">
    <location>
        <begin position="1207"/>
        <end position="1237"/>
    </location>
</feature>
<evidence type="ECO:0000259" key="12">
    <source>
        <dbReference type="PROSITE" id="PS50929"/>
    </source>
</evidence>
<keyword evidence="7 10" id="KW-1133">Transmembrane helix</keyword>
<dbReference type="PANTHER" id="PTHR24223:SF415">
    <property type="entry name" value="FI20190P1"/>
    <property type="match status" value="1"/>
</dbReference>
<dbReference type="InterPro" id="IPR017871">
    <property type="entry name" value="ABC_transporter-like_CS"/>
</dbReference>
<feature type="transmembrane region" description="Helical" evidence="10">
    <location>
        <begin position="141"/>
        <end position="161"/>
    </location>
</feature>
<keyword evidence="8 10" id="KW-0472">Membrane</keyword>
<dbReference type="InterPro" id="IPR011527">
    <property type="entry name" value="ABC1_TM_dom"/>
</dbReference>
<evidence type="ECO:0000313" key="14">
    <source>
        <dbReference type="Proteomes" id="UP000663853"/>
    </source>
</evidence>
<dbReference type="CDD" id="cd18604">
    <property type="entry name" value="ABC_6TM_VMR1_D2_like"/>
    <property type="match status" value="1"/>
</dbReference>
<evidence type="ECO:0000256" key="8">
    <source>
        <dbReference type="ARBA" id="ARBA00023136"/>
    </source>
</evidence>
<comment type="caution">
    <text evidence="13">The sequence shown here is derived from an EMBL/GenBank/DDBJ whole genome shotgun (WGS) entry which is preliminary data.</text>
</comment>
<dbReference type="GO" id="GO:0005524">
    <property type="term" value="F:ATP binding"/>
    <property type="evidence" value="ECO:0007669"/>
    <property type="project" value="UniProtKB-KW"/>
</dbReference>
<dbReference type="InterPro" id="IPR003439">
    <property type="entry name" value="ABC_transporter-like_ATP-bd"/>
</dbReference>
<dbReference type="CDD" id="cd18596">
    <property type="entry name" value="ABC_6TM_VMR1_D1_like"/>
    <property type="match status" value="1"/>
</dbReference>
<feature type="region of interest" description="Disordered" evidence="9">
    <location>
        <begin position="1563"/>
        <end position="1595"/>
    </location>
</feature>
<dbReference type="InterPro" id="IPR027417">
    <property type="entry name" value="P-loop_NTPase"/>
</dbReference>
<dbReference type="Gene3D" id="1.20.1560.10">
    <property type="entry name" value="ABC transporter type 1, transmembrane domain"/>
    <property type="match status" value="2"/>
</dbReference>
<dbReference type="SMART" id="SM00382">
    <property type="entry name" value="AAA"/>
    <property type="match status" value="2"/>
</dbReference>
<feature type="transmembrane region" description="Helical" evidence="10">
    <location>
        <begin position="173"/>
        <end position="191"/>
    </location>
</feature>
<keyword evidence="4" id="KW-0677">Repeat</keyword>
<dbReference type="SUPFAM" id="SSF90123">
    <property type="entry name" value="ABC transporter transmembrane region"/>
    <property type="match status" value="2"/>
</dbReference>
<feature type="compositionally biased region" description="Acidic residues" evidence="9">
    <location>
        <begin position="1015"/>
        <end position="1024"/>
    </location>
</feature>
<feature type="region of interest" description="Disordered" evidence="9">
    <location>
        <begin position="1015"/>
        <end position="1035"/>
    </location>
</feature>
<feature type="transmembrane region" description="Helical" evidence="10">
    <location>
        <begin position="1120"/>
        <end position="1141"/>
    </location>
</feature>
<dbReference type="PROSITE" id="PS50929">
    <property type="entry name" value="ABC_TM1F"/>
    <property type="match status" value="2"/>
</dbReference>
<dbReference type="Proteomes" id="UP000663853">
    <property type="component" value="Unassembled WGS sequence"/>
</dbReference>
<keyword evidence="2" id="KW-0813">Transport</keyword>
<feature type="region of interest" description="Disordered" evidence="9">
    <location>
        <begin position="79"/>
        <end position="106"/>
    </location>
</feature>
<dbReference type="EMBL" id="CAJMXA010003114">
    <property type="protein sequence ID" value="CAE6491401.1"/>
    <property type="molecule type" value="Genomic_DNA"/>
</dbReference>
<protein>
    <recommendedName>
        <fullName evidence="15">ATP-dependent bile acid permease</fullName>
    </recommendedName>
</protein>
<feature type="compositionally biased region" description="Basic and acidic residues" evidence="9">
    <location>
        <begin position="463"/>
        <end position="479"/>
    </location>
</feature>
<feature type="transmembrane region" description="Helical" evidence="10">
    <location>
        <begin position="1257"/>
        <end position="1277"/>
    </location>
</feature>
<feature type="transmembrane region" description="Helical" evidence="10">
    <location>
        <begin position="646"/>
        <end position="674"/>
    </location>
</feature>
<dbReference type="InterPro" id="IPR003593">
    <property type="entry name" value="AAA+_ATPase"/>
</dbReference>
<keyword evidence="3 10" id="KW-0812">Transmembrane</keyword>
<feature type="transmembrane region" description="Helical" evidence="10">
    <location>
        <begin position="1314"/>
        <end position="1341"/>
    </location>
</feature>
<dbReference type="InterPro" id="IPR036640">
    <property type="entry name" value="ABC1_TM_sf"/>
</dbReference>
<dbReference type="CDD" id="cd03244">
    <property type="entry name" value="ABCC_MRP_domain2"/>
    <property type="match status" value="1"/>
</dbReference>
<evidence type="ECO:0000259" key="11">
    <source>
        <dbReference type="PROSITE" id="PS50893"/>
    </source>
</evidence>
<feature type="domain" description="ABC transmembrane type-1" evidence="12">
    <location>
        <begin position="395"/>
        <end position="671"/>
    </location>
</feature>
<reference evidence="13" key="1">
    <citation type="submission" date="2021-01" db="EMBL/GenBank/DDBJ databases">
        <authorList>
            <person name="Kaushik A."/>
        </authorList>
    </citation>
    <scope>NUCLEOTIDE SEQUENCE</scope>
    <source>
        <strain evidence="13">AG6-10EEA</strain>
    </source>
</reference>